<evidence type="ECO:0000313" key="1">
    <source>
        <dbReference type="EMBL" id="KKN77776.1"/>
    </source>
</evidence>
<dbReference type="EMBL" id="LAZR01000274">
    <property type="protein sequence ID" value="KKN77776.1"/>
    <property type="molecule type" value="Genomic_DNA"/>
</dbReference>
<protein>
    <submittedName>
        <fullName evidence="1">Uncharacterized protein</fullName>
    </submittedName>
</protein>
<gene>
    <name evidence="1" type="ORF">LCGC14_0357500</name>
</gene>
<name>A0A0F9VWF0_9ZZZZ</name>
<organism evidence="1">
    <name type="scientific">marine sediment metagenome</name>
    <dbReference type="NCBI Taxonomy" id="412755"/>
    <lineage>
        <taxon>unclassified sequences</taxon>
        <taxon>metagenomes</taxon>
        <taxon>ecological metagenomes</taxon>
    </lineage>
</organism>
<sequence>MTILSGILGVVEGKSAVAKWNVSHTADLQEIVASNTQGMTVTLKGNKDWTGSYEAYGAELTSLPGQSLAFAGSIDGTVGVQGDVIIDNIVVTFNIEGGLPIKYVVNFSANSDLTIGADVVADDTTLAGMPSSVGVTVELGTSADPPISYVAISDVRTVTITITADNKSFVSSSTSGSTRRLAGNLKAEVAVTVYEDDFADLPILNAYHGLKVILPNAEFWEFIWVQVMAATDLEVNRETAEPVGATLNFKFSGFQEVIAGTMADGKIDAPGESNFWSGAP</sequence>
<comment type="caution">
    <text evidence="1">The sequence shown here is derived from an EMBL/GenBank/DDBJ whole genome shotgun (WGS) entry which is preliminary data.</text>
</comment>
<accession>A0A0F9VWF0</accession>
<proteinExistence type="predicted"/>
<reference evidence="1" key="1">
    <citation type="journal article" date="2015" name="Nature">
        <title>Complex archaea that bridge the gap between prokaryotes and eukaryotes.</title>
        <authorList>
            <person name="Spang A."/>
            <person name="Saw J.H."/>
            <person name="Jorgensen S.L."/>
            <person name="Zaremba-Niedzwiedzka K."/>
            <person name="Martijn J."/>
            <person name="Lind A.E."/>
            <person name="van Eijk R."/>
            <person name="Schleper C."/>
            <person name="Guy L."/>
            <person name="Ettema T.J."/>
        </authorList>
    </citation>
    <scope>NUCLEOTIDE SEQUENCE</scope>
</reference>
<dbReference type="AlphaFoldDB" id="A0A0F9VWF0"/>